<feature type="region of interest" description="Disordered" evidence="5">
    <location>
        <begin position="290"/>
        <end position="314"/>
    </location>
</feature>
<evidence type="ECO:0000256" key="4">
    <source>
        <dbReference type="ARBA" id="ARBA00022840"/>
    </source>
</evidence>
<comment type="similarity">
    <text evidence="1">Belongs to the protein kinase superfamily. ADCK protein kinase family.</text>
</comment>
<evidence type="ECO:0000313" key="7">
    <source>
        <dbReference type="EMBL" id="RYO79357.1"/>
    </source>
</evidence>
<name>A0ABY0H147_9PEZI</name>
<feature type="compositionally biased region" description="Polar residues" evidence="5">
    <location>
        <begin position="153"/>
        <end position="168"/>
    </location>
</feature>
<keyword evidence="2" id="KW-0808">Transferase</keyword>
<dbReference type="InterPro" id="IPR004147">
    <property type="entry name" value="ABC1_dom"/>
</dbReference>
<feature type="region of interest" description="Disordered" evidence="5">
    <location>
        <begin position="43"/>
        <end position="117"/>
    </location>
</feature>
<dbReference type="InterPro" id="IPR034646">
    <property type="entry name" value="ADCK3_dom"/>
</dbReference>
<feature type="region of interest" description="Disordered" evidence="5">
    <location>
        <begin position="212"/>
        <end position="277"/>
    </location>
</feature>
<dbReference type="Gene3D" id="1.10.510.10">
    <property type="entry name" value="Transferase(Phosphotransferase) domain 1"/>
    <property type="match status" value="1"/>
</dbReference>
<feature type="region of interest" description="Disordered" evidence="5">
    <location>
        <begin position="146"/>
        <end position="177"/>
    </location>
</feature>
<dbReference type="InterPro" id="IPR011009">
    <property type="entry name" value="Kinase-like_dom_sf"/>
</dbReference>
<evidence type="ECO:0000256" key="3">
    <source>
        <dbReference type="ARBA" id="ARBA00022741"/>
    </source>
</evidence>
<evidence type="ECO:0000256" key="5">
    <source>
        <dbReference type="SAM" id="MobiDB-lite"/>
    </source>
</evidence>
<dbReference type="Gene3D" id="3.30.200.20">
    <property type="entry name" value="Phosphorylase Kinase, domain 1"/>
    <property type="match status" value="1"/>
</dbReference>
<accession>A0ABY0H147</accession>
<proteinExistence type="inferred from homology"/>
<feature type="domain" description="ABC1 atypical kinase-like" evidence="6">
    <location>
        <begin position="407"/>
        <end position="649"/>
    </location>
</feature>
<dbReference type="PANTHER" id="PTHR43851">
    <property type="match status" value="1"/>
</dbReference>
<protein>
    <recommendedName>
        <fullName evidence="6">ABC1 atypical kinase-like domain-containing protein</fullName>
    </recommendedName>
</protein>
<evidence type="ECO:0000256" key="2">
    <source>
        <dbReference type="ARBA" id="ARBA00022679"/>
    </source>
</evidence>
<reference evidence="7 8" key="1">
    <citation type="submission" date="2018-06" db="EMBL/GenBank/DDBJ databases">
        <title>Complete Genomes of Monosporascus.</title>
        <authorList>
            <person name="Robinson A.J."/>
            <person name="Natvig D.O."/>
        </authorList>
    </citation>
    <scope>NUCLEOTIDE SEQUENCE [LARGE SCALE GENOMIC DNA]</scope>
    <source>
        <strain evidence="7 8">CBS 609.92</strain>
    </source>
</reference>
<dbReference type="InterPro" id="IPR051409">
    <property type="entry name" value="Atypical_kinase_ADCK"/>
</dbReference>
<keyword evidence="8" id="KW-1185">Reference proteome</keyword>
<keyword evidence="4" id="KW-0067">ATP-binding</keyword>
<dbReference type="CDD" id="cd13970">
    <property type="entry name" value="ABC1_ADCK3"/>
    <property type="match status" value="1"/>
</dbReference>
<feature type="compositionally biased region" description="Polar residues" evidence="5">
    <location>
        <begin position="91"/>
        <end position="101"/>
    </location>
</feature>
<feature type="compositionally biased region" description="Basic and acidic residues" evidence="5">
    <location>
        <begin position="75"/>
        <end position="90"/>
    </location>
</feature>
<gene>
    <name evidence="7" type="ORF">DL762_008208</name>
</gene>
<evidence type="ECO:0000313" key="8">
    <source>
        <dbReference type="Proteomes" id="UP000294003"/>
    </source>
</evidence>
<dbReference type="EMBL" id="QJNS01000332">
    <property type="protein sequence ID" value="RYO79357.1"/>
    <property type="molecule type" value="Genomic_DNA"/>
</dbReference>
<dbReference type="Pfam" id="PF03109">
    <property type="entry name" value="ABC1"/>
    <property type="match status" value="1"/>
</dbReference>
<dbReference type="Proteomes" id="UP000294003">
    <property type="component" value="Unassembled WGS sequence"/>
</dbReference>
<feature type="compositionally biased region" description="Low complexity" evidence="5">
    <location>
        <begin position="47"/>
        <end position="68"/>
    </location>
</feature>
<comment type="caution">
    <text evidence="7">The sequence shown here is derived from an EMBL/GenBank/DDBJ whole genome shotgun (WGS) entry which is preliminary data.</text>
</comment>
<feature type="compositionally biased region" description="Polar residues" evidence="5">
    <location>
        <begin position="294"/>
        <end position="314"/>
    </location>
</feature>
<sequence>MRFADIVIDLASVVKASRSVASKHIELRAQQLDRYGQTSSIVRSLRQQGGEQGQHVQQASRSTPTETPTTPPVRPEGDGPEKPDETRQENQKSTPSVNSADNLRGHTGPSLEEQQHAHRNLFRSDHPRGSVVLQSDQGAILNKLRRSAAVAAQQENAQPSSRPVSPGNTGAPPKVPDDIPPDVDVNVFHTNRGSHILGKQREGMIKGRPHLPPPTPSWFKDFGHGKTEPKQEDGHITSTGGESLNIKSQPPAENISPPAEAVEESRNNNVEPTRAETEHTQMVDEILSRAEQETPVQSEPSPTSLHVTEPTTSTYTLRESRVPATRLSRLWNYGGLAAGMLGGAISESVSRGFGGGGRGSVLLSAGNMERLVAKLSRMRGAALKMGQMMSFQDAKMLPAPLQEVLQRVQDRADYMPSWQRDRMLTTSLGPEWRGLFDEFEETPIAAASIGQVHRATLKSTGEKVAVKIQFPGVADSINSDLDNLSMLLTASKMLPKGLYLNKTIDNARTELGWECDYEREADCGKRYRELLADEPDVFVVPNIYTEASGKHVLTMEFMEGTGVTRVKSFTQEQRDWIGTQILRLCLREITEFRFMQTDPNWTNFLYNAATNKLELLDFGASREYPEEFVSQYVSLLAAASRTDRRAIKDLSESLGYLTGHESRTMLDAHVTSILTLAEPFFASAVEEYDFRDQTITERVKALIPVMIRERLAPPPEETYSLHRKLSGAFLLCARLGSRVRCRELFEQALRKAGKTGEL</sequence>
<keyword evidence="3" id="KW-0547">Nucleotide-binding</keyword>
<organism evidence="7 8">
    <name type="scientific">Monosporascus cannonballus</name>
    <dbReference type="NCBI Taxonomy" id="155416"/>
    <lineage>
        <taxon>Eukaryota</taxon>
        <taxon>Fungi</taxon>
        <taxon>Dikarya</taxon>
        <taxon>Ascomycota</taxon>
        <taxon>Pezizomycotina</taxon>
        <taxon>Sordariomycetes</taxon>
        <taxon>Xylariomycetidae</taxon>
        <taxon>Xylariales</taxon>
        <taxon>Xylariales incertae sedis</taxon>
        <taxon>Monosporascus</taxon>
    </lineage>
</organism>
<evidence type="ECO:0000259" key="6">
    <source>
        <dbReference type="Pfam" id="PF03109"/>
    </source>
</evidence>
<feature type="compositionally biased region" description="Polar residues" evidence="5">
    <location>
        <begin position="236"/>
        <end position="248"/>
    </location>
</feature>
<feature type="compositionally biased region" description="Basic and acidic residues" evidence="5">
    <location>
        <begin position="221"/>
        <end position="235"/>
    </location>
</feature>
<dbReference type="SUPFAM" id="SSF56112">
    <property type="entry name" value="Protein kinase-like (PK-like)"/>
    <property type="match status" value="1"/>
</dbReference>
<dbReference type="PANTHER" id="PTHR43851:SF3">
    <property type="entry name" value="COENZYME Q8"/>
    <property type="match status" value="1"/>
</dbReference>
<evidence type="ECO:0000256" key="1">
    <source>
        <dbReference type="ARBA" id="ARBA00009670"/>
    </source>
</evidence>